<dbReference type="AlphaFoldDB" id="A0AAV1I838"/>
<sequence length="176" mass="19187">MASRWLMTEPSTSKIGRQPVGASGKKRKLLQPEVEQETSKPSSSSRPKAARGQDEAIGGSLVGQNSSSAAEGKTGPECPPDMEDEQELQKDSREEVEDVFAKLKKHREAKAAMQVLRKQKLGTRKPAGSKDDIFGKGVKKARRRDADGFAIYSEEELGLNKGGSTPQCPFECECCF</sequence>
<comment type="caution">
    <text evidence="2">The sequence shown here is derived from an EMBL/GenBank/DDBJ whole genome shotgun (WGS) entry which is preliminary data.</text>
</comment>
<dbReference type="Pfam" id="PF08576">
    <property type="entry name" value="DUF1764"/>
    <property type="match status" value="1"/>
</dbReference>
<keyword evidence="3" id="KW-1185">Reference proteome</keyword>
<organism evidence="2 3">
    <name type="scientific">Coccomyxa viridis</name>
    <dbReference type="NCBI Taxonomy" id="1274662"/>
    <lineage>
        <taxon>Eukaryota</taxon>
        <taxon>Viridiplantae</taxon>
        <taxon>Chlorophyta</taxon>
        <taxon>core chlorophytes</taxon>
        <taxon>Trebouxiophyceae</taxon>
        <taxon>Trebouxiophyceae incertae sedis</taxon>
        <taxon>Coccomyxaceae</taxon>
        <taxon>Coccomyxa</taxon>
    </lineage>
</organism>
<dbReference type="PANTHER" id="PTHR34066:SF1">
    <property type="entry name" value="DUF1764 FAMILY PROTEIN"/>
    <property type="match status" value="1"/>
</dbReference>
<protein>
    <submittedName>
        <fullName evidence="2">Uncharacterized protein</fullName>
    </submittedName>
</protein>
<evidence type="ECO:0000313" key="2">
    <source>
        <dbReference type="EMBL" id="CAK0782916.1"/>
    </source>
</evidence>
<dbReference type="Proteomes" id="UP001314263">
    <property type="component" value="Unassembled WGS sequence"/>
</dbReference>
<accession>A0AAV1I838</accession>
<dbReference type="EMBL" id="CAUYUE010000007">
    <property type="protein sequence ID" value="CAK0782916.1"/>
    <property type="molecule type" value="Genomic_DNA"/>
</dbReference>
<gene>
    <name evidence="2" type="ORF">CVIRNUC_006111</name>
</gene>
<reference evidence="2 3" key="1">
    <citation type="submission" date="2023-10" db="EMBL/GenBank/DDBJ databases">
        <authorList>
            <person name="Maclean D."/>
            <person name="Macfadyen A."/>
        </authorList>
    </citation>
    <scope>NUCLEOTIDE SEQUENCE [LARGE SCALE GENOMIC DNA]</scope>
</reference>
<dbReference type="PANTHER" id="PTHR34066">
    <property type="entry name" value="GROWTH FACTOR 2"/>
    <property type="match status" value="1"/>
</dbReference>
<feature type="region of interest" description="Disordered" evidence="1">
    <location>
        <begin position="116"/>
        <end position="139"/>
    </location>
</feature>
<feature type="region of interest" description="Disordered" evidence="1">
    <location>
        <begin position="1"/>
        <end position="97"/>
    </location>
</feature>
<evidence type="ECO:0000313" key="3">
    <source>
        <dbReference type="Proteomes" id="UP001314263"/>
    </source>
</evidence>
<dbReference type="InterPro" id="IPR013885">
    <property type="entry name" value="DUF1764_euk"/>
</dbReference>
<evidence type="ECO:0000256" key="1">
    <source>
        <dbReference type="SAM" id="MobiDB-lite"/>
    </source>
</evidence>
<name>A0AAV1I838_9CHLO</name>
<proteinExistence type="predicted"/>